<dbReference type="InterPro" id="IPR002881">
    <property type="entry name" value="DUF58"/>
</dbReference>
<dbReference type="PANTHER" id="PTHR33608:SF7">
    <property type="entry name" value="DUF58 DOMAIN-CONTAINING PROTEIN"/>
    <property type="match status" value="1"/>
</dbReference>
<dbReference type="PANTHER" id="PTHR33608">
    <property type="entry name" value="BLL2464 PROTEIN"/>
    <property type="match status" value="1"/>
</dbReference>
<organism evidence="2 3">
    <name type="scientific">Aquimarina brevivitae</name>
    <dbReference type="NCBI Taxonomy" id="323412"/>
    <lineage>
        <taxon>Bacteria</taxon>
        <taxon>Pseudomonadati</taxon>
        <taxon>Bacteroidota</taxon>
        <taxon>Flavobacteriia</taxon>
        <taxon>Flavobacteriales</taxon>
        <taxon>Flavobacteriaceae</taxon>
        <taxon>Aquimarina</taxon>
    </lineage>
</organism>
<dbReference type="EMBL" id="SGXE01000007">
    <property type="protein sequence ID" value="RZS90604.1"/>
    <property type="molecule type" value="Genomic_DNA"/>
</dbReference>
<accession>A0A4Q7NU85</accession>
<feature type="domain" description="DUF58" evidence="1">
    <location>
        <begin position="50"/>
        <end position="257"/>
    </location>
</feature>
<dbReference type="AlphaFoldDB" id="A0A4Q7NU85"/>
<name>A0A4Q7NU85_9FLAO</name>
<proteinExistence type="predicted"/>
<dbReference type="SUPFAM" id="SSF53300">
    <property type="entry name" value="vWA-like"/>
    <property type="match status" value="1"/>
</dbReference>
<dbReference type="Gene3D" id="3.40.50.410">
    <property type="entry name" value="von Willebrand factor, type A domain"/>
    <property type="match status" value="1"/>
</dbReference>
<keyword evidence="3" id="KW-1185">Reference proteome</keyword>
<sequence length="299" mass="34361">MNSNNYKSLLVPDIINSVSGLALIARVIVDRFYSGIHHSKKTASGMEFSQYRNYEPGDDLRLLDWKMLARSTRYYIKQAEQDSNVVVKFIIDASASMSFKENEISKLEYAKVLAATLGYLSNKQGDEIGVYALNNTSEIKLYPKINKQHYNRFLQALLTITSEGIWPKESSASATLHSRGKKELIFFITDMYQEHGELSKFLKELKTLRNEVLVLHLISKKEQNLGYQGVVTFEDLETGKRIKVDANASRQQYVKNWEKSIALHKKELADRAIGYHTISLDDNISEVIHHFVKQRNRLH</sequence>
<evidence type="ECO:0000313" key="3">
    <source>
        <dbReference type="Proteomes" id="UP000292262"/>
    </source>
</evidence>
<dbReference type="OrthoDB" id="9776116at2"/>
<evidence type="ECO:0000313" key="2">
    <source>
        <dbReference type="EMBL" id="RZS90604.1"/>
    </source>
</evidence>
<dbReference type="Pfam" id="PF01882">
    <property type="entry name" value="DUF58"/>
    <property type="match status" value="1"/>
</dbReference>
<reference evidence="2 3" key="1">
    <citation type="submission" date="2019-02" db="EMBL/GenBank/DDBJ databases">
        <title>Genomic Encyclopedia of Type Strains, Phase IV (KMG-IV): sequencing the most valuable type-strain genomes for metagenomic binning, comparative biology and taxonomic classification.</title>
        <authorList>
            <person name="Goeker M."/>
        </authorList>
    </citation>
    <scope>NUCLEOTIDE SEQUENCE [LARGE SCALE GENOMIC DNA]</scope>
    <source>
        <strain evidence="2 3">DSM 17196</strain>
    </source>
</reference>
<dbReference type="RefSeq" id="WP_130287899.1">
    <property type="nucleotide sequence ID" value="NZ_SGXE01000007.1"/>
</dbReference>
<protein>
    <submittedName>
        <fullName evidence="2">Uncharacterized protein DUF58</fullName>
    </submittedName>
</protein>
<comment type="caution">
    <text evidence="2">The sequence shown here is derived from an EMBL/GenBank/DDBJ whole genome shotgun (WGS) entry which is preliminary data.</text>
</comment>
<dbReference type="Proteomes" id="UP000292262">
    <property type="component" value="Unassembled WGS sequence"/>
</dbReference>
<dbReference type="InterPro" id="IPR036465">
    <property type="entry name" value="vWFA_dom_sf"/>
</dbReference>
<evidence type="ECO:0000259" key="1">
    <source>
        <dbReference type="Pfam" id="PF01882"/>
    </source>
</evidence>
<gene>
    <name evidence="2" type="ORF">EV197_3399</name>
</gene>